<dbReference type="SUPFAM" id="SSF47473">
    <property type="entry name" value="EF-hand"/>
    <property type="match status" value="1"/>
</dbReference>
<name>A0A388KWX8_CHABU</name>
<feature type="compositionally biased region" description="Acidic residues" evidence="2">
    <location>
        <begin position="1"/>
        <end position="12"/>
    </location>
</feature>
<organism evidence="3 4">
    <name type="scientific">Chara braunii</name>
    <name type="common">Braun's stonewort</name>
    <dbReference type="NCBI Taxonomy" id="69332"/>
    <lineage>
        <taxon>Eukaryota</taxon>
        <taxon>Viridiplantae</taxon>
        <taxon>Streptophyta</taxon>
        <taxon>Charophyceae</taxon>
        <taxon>Charales</taxon>
        <taxon>Characeae</taxon>
        <taxon>Chara</taxon>
    </lineage>
</organism>
<dbReference type="AlphaFoldDB" id="A0A388KWX8"/>
<sequence>MSDASTSEEELLVDDRRTTRRTALSQPLTFLELGPGDERRLRREARERAAARRARDAVASARSRIVASTGATLATSSMSHAPSQATSSGVSQSGSHVSISQSAGLQVSQQTQLTRYEILQAEELQDELQRQLDEVAERRRRAILRKNRLGSRRQELGRLEALDESALDPAMRALLNSLLGMAEAQAVHQEVLAELVADQKQILAALQAPRPMMRQPQYAVVPPSIAGSSMTPLPAGPSFSPMFGMPPPGGYVATSGPVHRVSVVPSTMVVTTVPLSSPTQGFSTRTWDFFDIGDIPGTKSAPLYKPYIRKTGIDYSDVSGSCPAKRTWRRERGLPPGDCLNVRDINYVETKYGFIRSGYTGPVDPVYSYDVAATEYREGKERAALQRRLRAKKRGSGVVDKVMEKVYWRSNWYPRLAKEYDHEGNQRITHDDFRKTLQFFGVELKDDEFQQLVNIVDKAGTGSVEYGLHA</sequence>
<evidence type="ECO:0000313" key="4">
    <source>
        <dbReference type="Proteomes" id="UP000265515"/>
    </source>
</evidence>
<dbReference type="InterPro" id="IPR011992">
    <property type="entry name" value="EF-hand-dom_pair"/>
</dbReference>
<keyword evidence="1" id="KW-0175">Coiled coil</keyword>
<evidence type="ECO:0000256" key="2">
    <source>
        <dbReference type="SAM" id="MobiDB-lite"/>
    </source>
</evidence>
<evidence type="ECO:0000256" key="1">
    <source>
        <dbReference type="SAM" id="Coils"/>
    </source>
</evidence>
<dbReference type="Gene3D" id="1.10.238.10">
    <property type="entry name" value="EF-hand"/>
    <property type="match status" value="1"/>
</dbReference>
<keyword evidence="4" id="KW-1185">Reference proteome</keyword>
<comment type="caution">
    <text evidence="3">The sequence shown here is derived from an EMBL/GenBank/DDBJ whole genome shotgun (WGS) entry which is preliminary data.</text>
</comment>
<gene>
    <name evidence="3" type="ORF">CBR_g18873</name>
</gene>
<protein>
    <recommendedName>
        <fullName evidence="5">EF-hand domain-containing protein</fullName>
    </recommendedName>
</protein>
<proteinExistence type="predicted"/>
<dbReference type="Proteomes" id="UP000265515">
    <property type="component" value="Unassembled WGS sequence"/>
</dbReference>
<dbReference type="EMBL" id="BFEA01000203">
    <property type="protein sequence ID" value="GBG74463.1"/>
    <property type="molecule type" value="Genomic_DNA"/>
</dbReference>
<evidence type="ECO:0008006" key="5">
    <source>
        <dbReference type="Google" id="ProtNLM"/>
    </source>
</evidence>
<evidence type="ECO:0000313" key="3">
    <source>
        <dbReference type="EMBL" id="GBG74463.1"/>
    </source>
</evidence>
<dbReference type="OrthoDB" id="1900793at2759"/>
<reference evidence="3 4" key="1">
    <citation type="journal article" date="2018" name="Cell">
        <title>The Chara Genome: Secondary Complexity and Implications for Plant Terrestrialization.</title>
        <authorList>
            <person name="Nishiyama T."/>
            <person name="Sakayama H."/>
            <person name="Vries J.D."/>
            <person name="Buschmann H."/>
            <person name="Saint-Marcoux D."/>
            <person name="Ullrich K.K."/>
            <person name="Haas F.B."/>
            <person name="Vanderstraeten L."/>
            <person name="Becker D."/>
            <person name="Lang D."/>
            <person name="Vosolsobe S."/>
            <person name="Rombauts S."/>
            <person name="Wilhelmsson P.K.I."/>
            <person name="Janitza P."/>
            <person name="Kern R."/>
            <person name="Heyl A."/>
            <person name="Rumpler F."/>
            <person name="Villalobos L.I.A.C."/>
            <person name="Clay J.M."/>
            <person name="Skokan R."/>
            <person name="Toyoda A."/>
            <person name="Suzuki Y."/>
            <person name="Kagoshima H."/>
            <person name="Schijlen E."/>
            <person name="Tajeshwar N."/>
            <person name="Catarino B."/>
            <person name="Hetherington A.J."/>
            <person name="Saltykova A."/>
            <person name="Bonnot C."/>
            <person name="Breuninger H."/>
            <person name="Symeonidi A."/>
            <person name="Radhakrishnan G.V."/>
            <person name="Van Nieuwerburgh F."/>
            <person name="Deforce D."/>
            <person name="Chang C."/>
            <person name="Karol K.G."/>
            <person name="Hedrich R."/>
            <person name="Ulvskov P."/>
            <person name="Glockner G."/>
            <person name="Delwiche C.F."/>
            <person name="Petrasek J."/>
            <person name="Van de Peer Y."/>
            <person name="Friml J."/>
            <person name="Beilby M."/>
            <person name="Dolan L."/>
            <person name="Kohara Y."/>
            <person name="Sugano S."/>
            <person name="Fujiyama A."/>
            <person name="Delaux P.-M."/>
            <person name="Quint M."/>
            <person name="TheiBen G."/>
            <person name="Hagemann M."/>
            <person name="Harholt J."/>
            <person name="Dunand C."/>
            <person name="Zachgo S."/>
            <person name="Langdale J."/>
            <person name="Maumus F."/>
            <person name="Straeten D.V.D."/>
            <person name="Gould S.B."/>
            <person name="Rensing S.A."/>
        </authorList>
    </citation>
    <scope>NUCLEOTIDE SEQUENCE [LARGE SCALE GENOMIC DNA]</scope>
    <source>
        <strain evidence="3 4">S276</strain>
    </source>
</reference>
<feature type="region of interest" description="Disordered" evidence="2">
    <location>
        <begin position="74"/>
        <end position="96"/>
    </location>
</feature>
<feature type="compositionally biased region" description="Low complexity" evidence="2">
    <location>
        <begin position="83"/>
        <end position="96"/>
    </location>
</feature>
<feature type="region of interest" description="Disordered" evidence="2">
    <location>
        <begin position="1"/>
        <end position="20"/>
    </location>
</feature>
<accession>A0A388KWX8</accession>
<dbReference type="Gramene" id="GBG74463">
    <property type="protein sequence ID" value="GBG74463"/>
    <property type="gene ID" value="CBR_g18873"/>
</dbReference>
<feature type="coiled-coil region" evidence="1">
    <location>
        <begin position="118"/>
        <end position="145"/>
    </location>
</feature>